<dbReference type="GO" id="GO:0005737">
    <property type="term" value="C:cytoplasm"/>
    <property type="evidence" value="ECO:0007669"/>
    <property type="project" value="UniProtKB-SubCell"/>
</dbReference>
<feature type="compositionally biased region" description="Polar residues" evidence="4">
    <location>
        <begin position="711"/>
        <end position="723"/>
    </location>
</feature>
<dbReference type="InterPro" id="IPR029032">
    <property type="entry name" value="AhpD-like"/>
</dbReference>
<dbReference type="GO" id="GO:0071233">
    <property type="term" value="P:cellular response to L-leucine"/>
    <property type="evidence" value="ECO:0007669"/>
    <property type="project" value="TreeGrafter"/>
</dbReference>
<sequence>MYSDRWHQSFDPRLQEEKVRDARARRLESSRLRIALFKALQVDSYIERQASLEKIIQVVKSYMRTAKTAFSPIKSTSLSKSTPGETPHQHSDQDKATNTTNLSLANDTTEAPNGVTANTSTVPQTYDDIPAPMTCLEIGGPDEELQYFLLTMLRLSYTCPFRDVRLAFQQFLKTTLDTGIIPTPQPRQLSPSYFIPLQDIFSLESTSSVQNVISYPRPSNLSFSPWSHEAASDCGASDSLELNKPSHIHHTSHHIQQQQQHNRRQQQHQHHRHSQSRLTPVASSFSSSTSSLLKPNSYGDPCGSSSSDHGDDTEHNDDDSDHDRDDADDSDDDASSMDDSASKSHPFTTRGKCTGGRPSDEYVRQMLVKSFLDEGRLTNVYRIMSFFPTFYEIFQITMADITKASIGPLHRTWRTYLGIMASAEQNCQYLVSTLKLDFLQNGGDPVWLKGINHCPEKLQRITGFLTKMARKPWRLTEDDILELMTVSNSGTRTGSTPSLSMTWSKGELVQAILVISTFLGLSNFVLSCAVAPELDMYGGYYVHGYDSCCGVENELDDDMQHQQQRKQPRHHQQLSKEDELAIRAASSATGWYDSQISPKSSKNSEDEDDGDGCDTENPHSQQQEGSFQSDKGAGLGVSLFDSDEDDNNSFMIDGKHNSLYLNRTTALISQLKSSKDVLNDELHQSLANLNLFSNSSNKNEVTQKHQDKDSLGNTAATDNNDSIETPEKQLLQQGNMKVNAVYEDLARFNENIKASESLVAYEEFEAGHAEYGEFMLSEYCWEDHGCDLVNHFMPGIGDELDDEFIEALSITDWSIFHQVADGTVDTSPLRNAIFFYVQQLLGVTKEDYDYEDIPKYLSEQTQHYIQKVCRQPHLLDRNDWNNVGISLRSEEKCHMNLLIASARKQALLCYGLSLVSHV</sequence>
<comment type="similarity">
    <text evidence="2">Belongs to the sestrin family.</text>
</comment>
<feature type="compositionally biased region" description="Acidic residues" evidence="4">
    <location>
        <begin position="314"/>
        <end position="336"/>
    </location>
</feature>
<keyword evidence="3" id="KW-0963">Cytoplasm</keyword>
<dbReference type="GO" id="GO:1901031">
    <property type="term" value="P:regulation of response to reactive oxygen species"/>
    <property type="evidence" value="ECO:0007669"/>
    <property type="project" value="InterPro"/>
</dbReference>
<feature type="region of interest" description="Disordered" evidence="4">
    <location>
        <begin position="235"/>
        <end position="359"/>
    </location>
</feature>
<feature type="region of interest" description="Disordered" evidence="4">
    <location>
        <begin position="74"/>
        <end position="97"/>
    </location>
</feature>
<feature type="compositionally biased region" description="Polar residues" evidence="4">
    <location>
        <begin position="618"/>
        <end position="629"/>
    </location>
</feature>
<evidence type="ECO:0000313" key="6">
    <source>
        <dbReference type="Proteomes" id="UP000193560"/>
    </source>
</evidence>
<reference evidence="5 6" key="1">
    <citation type="submission" date="2016-07" db="EMBL/GenBank/DDBJ databases">
        <title>Pervasive Adenine N6-methylation of Active Genes in Fungi.</title>
        <authorList>
            <consortium name="DOE Joint Genome Institute"/>
            <person name="Mondo S.J."/>
            <person name="Dannebaum R.O."/>
            <person name="Kuo R.C."/>
            <person name="Labutti K."/>
            <person name="Haridas S."/>
            <person name="Kuo A."/>
            <person name="Salamov A."/>
            <person name="Ahrendt S.R."/>
            <person name="Lipzen A."/>
            <person name="Sullivan W."/>
            <person name="Andreopoulos W.B."/>
            <person name="Clum A."/>
            <person name="Lindquist E."/>
            <person name="Daum C."/>
            <person name="Ramamoorthy G.K."/>
            <person name="Gryganskyi A."/>
            <person name="Culley D."/>
            <person name="Magnuson J.K."/>
            <person name="James T.Y."/>
            <person name="O'Malley M.A."/>
            <person name="Stajich J.E."/>
            <person name="Spatafora J.W."/>
            <person name="Visel A."/>
            <person name="Grigoriev I.V."/>
        </authorList>
    </citation>
    <scope>NUCLEOTIDE SEQUENCE [LARGE SCALE GENOMIC DNA]</scope>
    <source>
        <strain evidence="5 6">NRRL 1336</strain>
    </source>
</reference>
<gene>
    <name evidence="5" type="ORF">BCR42DRAFT_351560</name>
</gene>
<dbReference type="GO" id="GO:0016239">
    <property type="term" value="P:positive regulation of macroautophagy"/>
    <property type="evidence" value="ECO:0007669"/>
    <property type="project" value="TreeGrafter"/>
</dbReference>
<organism evidence="5 6">
    <name type="scientific">Absidia repens</name>
    <dbReference type="NCBI Taxonomy" id="90262"/>
    <lineage>
        <taxon>Eukaryota</taxon>
        <taxon>Fungi</taxon>
        <taxon>Fungi incertae sedis</taxon>
        <taxon>Mucoromycota</taxon>
        <taxon>Mucoromycotina</taxon>
        <taxon>Mucoromycetes</taxon>
        <taxon>Mucorales</taxon>
        <taxon>Cunninghamellaceae</taxon>
        <taxon>Absidia</taxon>
    </lineage>
</organism>
<feature type="region of interest" description="Disordered" evidence="4">
    <location>
        <begin position="104"/>
        <end position="123"/>
    </location>
</feature>
<feature type="compositionally biased region" description="Polar residues" evidence="4">
    <location>
        <begin position="590"/>
        <end position="601"/>
    </location>
</feature>
<feature type="compositionally biased region" description="Polar residues" evidence="4">
    <location>
        <begin position="74"/>
        <end position="84"/>
    </location>
</feature>
<dbReference type="STRING" id="90262.A0A1X2IKI8"/>
<comment type="caution">
    <text evidence="5">The sequence shown here is derived from an EMBL/GenBank/DDBJ whole genome shotgun (WGS) entry which is preliminary data.</text>
</comment>
<dbReference type="Proteomes" id="UP000193560">
    <property type="component" value="Unassembled WGS sequence"/>
</dbReference>
<dbReference type="PANTHER" id="PTHR12474:SF0">
    <property type="entry name" value="SESTRIN HOMOLOG"/>
    <property type="match status" value="1"/>
</dbReference>
<dbReference type="OrthoDB" id="337464at2759"/>
<dbReference type="GO" id="GO:1990253">
    <property type="term" value="P:cellular response to leucine starvation"/>
    <property type="evidence" value="ECO:0007669"/>
    <property type="project" value="TreeGrafter"/>
</dbReference>
<dbReference type="AlphaFoldDB" id="A0A1X2IKI8"/>
<evidence type="ECO:0000256" key="4">
    <source>
        <dbReference type="SAM" id="MobiDB-lite"/>
    </source>
</evidence>
<evidence type="ECO:0000256" key="1">
    <source>
        <dbReference type="ARBA" id="ARBA00004496"/>
    </source>
</evidence>
<dbReference type="GO" id="GO:1904262">
    <property type="term" value="P:negative regulation of TORC1 signaling"/>
    <property type="evidence" value="ECO:0007669"/>
    <property type="project" value="TreeGrafter"/>
</dbReference>
<protein>
    <submittedName>
        <fullName evidence="5">PA26 p53-induced protein-domain-containing protein</fullName>
    </submittedName>
</protein>
<comment type="subcellular location">
    <subcellularLocation>
        <location evidence="1">Cytoplasm</location>
    </subcellularLocation>
</comment>
<dbReference type="PANTHER" id="PTHR12474">
    <property type="entry name" value="P53 REGULATED PA26 NUCLEAR PROTEIN SESTRIN"/>
    <property type="match status" value="1"/>
</dbReference>
<feature type="region of interest" description="Disordered" evidence="4">
    <location>
        <begin position="590"/>
        <end position="640"/>
    </location>
</feature>
<dbReference type="Pfam" id="PF04636">
    <property type="entry name" value="PA26"/>
    <property type="match status" value="1"/>
</dbReference>
<keyword evidence="6" id="KW-1185">Reference proteome</keyword>
<dbReference type="GO" id="GO:0070728">
    <property type="term" value="F:L-leucine binding"/>
    <property type="evidence" value="ECO:0007669"/>
    <property type="project" value="TreeGrafter"/>
</dbReference>
<dbReference type="InterPro" id="IPR006730">
    <property type="entry name" value="Sestrin"/>
</dbReference>
<dbReference type="GO" id="GO:0016684">
    <property type="term" value="F:oxidoreductase activity, acting on peroxide as acceptor"/>
    <property type="evidence" value="ECO:0007669"/>
    <property type="project" value="TreeGrafter"/>
</dbReference>
<feature type="region of interest" description="Disordered" evidence="4">
    <location>
        <begin position="697"/>
        <end position="727"/>
    </location>
</feature>
<feature type="compositionally biased region" description="Basic and acidic residues" evidence="4">
    <location>
        <begin position="701"/>
        <end position="710"/>
    </location>
</feature>
<evidence type="ECO:0000256" key="3">
    <source>
        <dbReference type="ARBA" id="ARBA00022490"/>
    </source>
</evidence>
<feature type="compositionally biased region" description="Acidic residues" evidence="4">
    <location>
        <begin position="605"/>
        <end position="614"/>
    </location>
</feature>
<dbReference type="SUPFAM" id="SSF69118">
    <property type="entry name" value="AhpD-like"/>
    <property type="match status" value="1"/>
</dbReference>
<dbReference type="EMBL" id="MCGE01000010">
    <property type="protein sequence ID" value="ORZ17317.1"/>
    <property type="molecule type" value="Genomic_DNA"/>
</dbReference>
<evidence type="ECO:0000313" key="5">
    <source>
        <dbReference type="EMBL" id="ORZ17317.1"/>
    </source>
</evidence>
<evidence type="ECO:0000256" key="2">
    <source>
        <dbReference type="ARBA" id="ARBA00008350"/>
    </source>
</evidence>
<name>A0A1X2IKI8_9FUNG</name>
<proteinExistence type="inferred from homology"/>
<dbReference type="GO" id="GO:0005634">
    <property type="term" value="C:nucleus"/>
    <property type="evidence" value="ECO:0007669"/>
    <property type="project" value="InterPro"/>
</dbReference>
<feature type="compositionally biased region" description="Basic residues" evidence="4">
    <location>
        <begin position="261"/>
        <end position="275"/>
    </location>
</feature>
<accession>A0A1X2IKI8</accession>